<dbReference type="InterPro" id="IPR000306">
    <property type="entry name" value="Znf_FYVE"/>
</dbReference>
<dbReference type="Gene3D" id="1.20.5.170">
    <property type="match status" value="1"/>
</dbReference>
<evidence type="ECO:0000313" key="9">
    <source>
        <dbReference type="EMBL" id="CAF99144.1"/>
    </source>
</evidence>
<feature type="compositionally biased region" description="Polar residues" evidence="6">
    <location>
        <begin position="78"/>
        <end position="97"/>
    </location>
</feature>
<dbReference type="InterPro" id="IPR047330">
    <property type="entry name" value="RUN_RUFY1"/>
</dbReference>
<accession>Q4SJN8</accession>
<name>Q4SJN8_TETNG</name>
<protein>
    <submittedName>
        <fullName evidence="9">Chromosome 1 SCAF14573, whole genome shotgun sequence</fullName>
    </submittedName>
</protein>
<evidence type="ECO:0000259" key="7">
    <source>
        <dbReference type="PROSITE" id="PS50178"/>
    </source>
</evidence>
<evidence type="ECO:0000256" key="4">
    <source>
        <dbReference type="ARBA" id="ARBA00023054"/>
    </source>
</evidence>
<dbReference type="EMBL" id="CAAE01014573">
    <property type="protein sequence ID" value="CAF99144.1"/>
    <property type="molecule type" value="Genomic_DNA"/>
</dbReference>
<feature type="region of interest" description="Disordered" evidence="6">
    <location>
        <begin position="481"/>
        <end position="508"/>
    </location>
</feature>
<reference evidence="9" key="1">
    <citation type="journal article" date="2004" name="Nature">
        <title>Genome duplication in the teleost fish Tetraodon nigroviridis reveals the early vertebrate proto-karyotype.</title>
        <authorList>
            <person name="Jaillon O."/>
            <person name="Aury J.-M."/>
            <person name="Brunet F."/>
            <person name="Petit J.-L."/>
            <person name="Stange-Thomann N."/>
            <person name="Mauceli E."/>
            <person name="Bouneau L."/>
            <person name="Fischer C."/>
            <person name="Ozouf-Costaz C."/>
            <person name="Bernot A."/>
            <person name="Nicaud S."/>
            <person name="Jaffe D."/>
            <person name="Fisher S."/>
            <person name="Lutfalla G."/>
            <person name="Dossat C."/>
            <person name="Segurens B."/>
            <person name="Dasilva C."/>
            <person name="Salanoubat M."/>
            <person name="Levy M."/>
            <person name="Boudet N."/>
            <person name="Castellano S."/>
            <person name="Anthouard V."/>
            <person name="Jubin C."/>
            <person name="Castelli V."/>
            <person name="Katinka M."/>
            <person name="Vacherie B."/>
            <person name="Biemont C."/>
            <person name="Skalli Z."/>
            <person name="Cattolico L."/>
            <person name="Poulain J."/>
            <person name="De Berardinis V."/>
            <person name="Cruaud C."/>
            <person name="Duprat S."/>
            <person name="Brottier P."/>
            <person name="Coutanceau J.-P."/>
            <person name="Gouzy J."/>
            <person name="Parra G."/>
            <person name="Lardier G."/>
            <person name="Chapple C."/>
            <person name="McKernan K.J."/>
            <person name="McEwan P."/>
            <person name="Bosak S."/>
            <person name="Kellis M."/>
            <person name="Volff J.-N."/>
            <person name="Guigo R."/>
            <person name="Zody M.C."/>
            <person name="Mesirov J."/>
            <person name="Lindblad-Toh K."/>
            <person name="Birren B."/>
            <person name="Nusbaum C."/>
            <person name="Kahn D."/>
            <person name="Robinson-Rechavi M."/>
            <person name="Laudet V."/>
            <person name="Schachter V."/>
            <person name="Quetier F."/>
            <person name="Saurin W."/>
            <person name="Scarpelli C."/>
            <person name="Wincker P."/>
            <person name="Lander E.S."/>
            <person name="Weissenbach J."/>
            <person name="Roest Crollius H."/>
        </authorList>
    </citation>
    <scope>NUCLEOTIDE SEQUENCE [LARGE SCALE GENOMIC DNA]</scope>
</reference>
<dbReference type="SMART" id="SM00064">
    <property type="entry name" value="FYVE"/>
    <property type="match status" value="1"/>
</dbReference>
<gene>
    <name evidence="9" type="ORF">GSTENG00017125001</name>
</gene>
<dbReference type="InterPro" id="IPR011011">
    <property type="entry name" value="Znf_FYVE_PHD"/>
</dbReference>
<evidence type="ECO:0000256" key="2">
    <source>
        <dbReference type="ARBA" id="ARBA00022771"/>
    </source>
</evidence>
<feature type="region of interest" description="Disordered" evidence="6">
    <location>
        <begin position="78"/>
        <end position="100"/>
    </location>
</feature>
<dbReference type="CDD" id="cd15758">
    <property type="entry name" value="FYVE_RUFY1"/>
    <property type="match status" value="1"/>
</dbReference>
<keyword evidence="3" id="KW-0862">Zinc</keyword>
<sequence>MADEAGEVNTPADDGDAIQQLQGTEVSETETNGEFCSSDRPDSGEKPSPASTEHSWSAPLLSLARKATETISGGVSYAATQRNPTQGSAPGSPTNTLSEHDLNYTANQPVVPSKDPMSIERSNLLSMMKLSIKVLIQSSLSLGRTLDSEYPPLLQFFIVLEHCLKHGLKTRKSFIGQNKSIWGPLELVEKLCPESANIATSARDLPGIRTGLGRGRAWLHLALMQKKVADYMKALLDRKDLLSDFYEPGALMMEEEGVVMGGLLVGLNVIDANLCIKGEDLDSQVGVIDFSLYLKDPASSEPQRDDSKMTAILDQKHYIEELNRHLSGTVTDLQAKMDSLEKTNSKLVEELTAATDRINSLREEQEKLRQENDSILQSSQKKEEVTDDLRSAAGQPGRAGDVQTDPPGLDEMYNVVWKQYKEEKHIRQDLERELELQVGLKQEMEVAMKLLEKDTHEKQDTLAALRLQLDQVKTLNLQMFKKAQSDSTQPNVTPQDSEQEAERKEAKAVQLEQRMNDMEKVIVELEQRLQNSERERKQSDQSDRDMKLELEGKVDALQRQLTDLDALRLGLENSLRVEREQRQSLQKALQREQDNSVELRTQLQQLQGLHEELRSLKEEKQQLQQKCELQEQTLQEMGLHLSQSKLKMEDFKEVNKALKGHAWLKDDEATHCKQCQKEFSIARRKVRPIHQRCASHGCQRQPSVFVLQHHCRNCGDIYCSGCSSNELALPSYPRPVRVCDMCHALLLQRSS</sequence>
<feature type="domain" description="FYVE-type" evidence="7">
    <location>
        <begin position="666"/>
        <end position="747"/>
    </location>
</feature>
<feature type="domain" description="RUN" evidence="8">
    <location>
        <begin position="147"/>
        <end position="279"/>
    </location>
</feature>
<proteinExistence type="predicted"/>
<dbReference type="GO" id="GO:0030100">
    <property type="term" value="P:regulation of endocytosis"/>
    <property type="evidence" value="ECO:0007669"/>
    <property type="project" value="TreeGrafter"/>
</dbReference>
<dbReference type="PROSITE" id="PS50826">
    <property type="entry name" value="RUN"/>
    <property type="match status" value="1"/>
</dbReference>
<dbReference type="GO" id="GO:0015031">
    <property type="term" value="P:protein transport"/>
    <property type="evidence" value="ECO:0007669"/>
    <property type="project" value="TreeGrafter"/>
</dbReference>
<keyword evidence="1" id="KW-0479">Metal-binding</keyword>
<evidence type="ECO:0000256" key="5">
    <source>
        <dbReference type="PROSITE-ProRule" id="PRU00091"/>
    </source>
</evidence>
<dbReference type="SMART" id="SM00593">
    <property type="entry name" value="RUN"/>
    <property type="match status" value="1"/>
</dbReference>
<dbReference type="PANTHER" id="PTHR45956:SF4">
    <property type="entry name" value="RUN AND FYVE DOMAIN-CONTAINING PROTEIN 1"/>
    <property type="match status" value="1"/>
</dbReference>
<keyword evidence="4" id="KW-0175">Coiled coil</keyword>
<dbReference type="InterPro" id="IPR017455">
    <property type="entry name" value="Znf_FYVE-rel"/>
</dbReference>
<dbReference type="KEGG" id="tng:GSTEN00017125G001"/>
<feature type="non-terminal residue" evidence="9">
    <location>
        <position position="751"/>
    </location>
</feature>
<dbReference type="FunFam" id="1.20.58.900:FF:000001">
    <property type="entry name" value="RUN and FYVE domain containing 2"/>
    <property type="match status" value="1"/>
</dbReference>
<reference evidence="9" key="2">
    <citation type="submission" date="2004-02" db="EMBL/GenBank/DDBJ databases">
        <authorList>
            <consortium name="Genoscope"/>
            <consortium name="Whitehead Institute Centre for Genome Research"/>
        </authorList>
    </citation>
    <scope>NUCLEOTIDE SEQUENCE</scope>
</reference>
<dbReference type="PANTHER" id="PTHR45956">
    <property type="entry name" value="RUN AND FYVE DOMAIN-CONTAINING PROTEIN 2-LIKE PROTEIN"/>
    <property type="match status" value="1"/>
</dbReference>
<dbReference type="PROSITE" id="PS50178">
    <property type="entry name" value="ZF_FYVE"/>
    <property type="match status" value="1"/>
</dbReference>
<dbReference type="InterPro" id="IPR013083">
    <property type="entry name" value="Znf_RING/FYVE/PHD"/>
</dbReference>
<evidence type="ECO:0000259" key="8">
    <source>
        <dbReference type="PROSITE" id="PS50826"/>
    </source>
</evidence>
<keyword evidence="2 5" id="KW-0863">Zinc-finger</keyword>
<dbReference type="OrthoDB" id="79871at2759"/>
<feature type="region of interest" description="Disordered" evidence="6">
    <location>
        <begin position="364"/>
        <end position="407"/>
    </location>
</feature>
<feature type="compositionally biased region" description="Polar residues" evidence="6">
    <location>
        <begin position="19"/>
        <end position="35"/>
    </location>
</feature>
<organism evidence="9">
    <name type="scientific">Tetraodon nigroviridis</name>
    <name type="common">Spotted green pufferfish</name>
    <name type="synonym">Chelonodon nigroviridis</name>
    <dbReference type="NCBI Taxonomy" id="99883"/>
    <lineage>
        <taxon>Eukaryota</taxon>
        <taxon>Metazoa</taxon>
        <taxon>Chordata</taxon>
        <taxon>Craniata</taxon>
        <taxon>Vertebrata</taxon>
        <taxon>Euteleostomi</taxon>
        <taxon>Actinopterygii</taxon>
        <taxon>Neopterygii</taxon>
        <taxon>Teleostei</taxon>
        <taxon>Neoteleostei</taxon>
        <taxon>Acanthomorphata</taxon>
        <taxon>Eupercaria</taxon>
        <taxon>Tetraodontiformes</taxon>
        <taxon>Tetradontoidea</taxon>
        <taxon>Tetraodontidae</taxon>
        <taxon>Tetraodon</taxon>
    </lineage>
</organism>
<dbReference type="InterPro" id="IPR037213">
    <property type="entry name" value="Run_dom_sf"/>
</dbReference>
<dbReference type="Pfam" id="PF01363">
    <property type="entry name" value="FYVE"/>
    <property type="match status" value="1"/>
</dbReference>
<evidence type="ECO:0000256" key="1">
    <source>
        <dbReference type="ARBA" id="ARBA00022723"/>
    </source>
</evidence>
<evidence type="ECO:0000256" key="3">
    <source>
        <dbReference type="ARBA" id="ARBA00022833"/>
    </source>
</evidence>
<dbReference type="Gene3D" id="3.30.40.10">
    <property type="entry name" value="Zinc/RING finger domain, C3HC4 (zinc finger)"/>
    <property type="match status" value="1"/>
</dbReference>
<feature type="compositionally biased region" description="Basic and acidic residues" evidence="6">
    <location>
        <begin position="380"/>
        <end position="390"/>
    </location>
</feature>
<dbReference type="CDD" id="cd17694">
    <property type="entry name" value="RUN_RUFY1"/>
    <property type="match status" value="1"/>
</dbReference>
<dbReference type="InterPro" id="IPR047335">
    <property type="entry name" value="RUFY1-3"/>
</dbReference>
<feature type="region of interest" description="Disordered" evidence="6">
    <location>
        <begin position="1"/>
        <end position="58"/>
    </location>
</feature>
<dbReference type="SUPFAM" id="SSF57903">
    <property type="entry name" value="FYVE/PHD zinc finger"/>
    <property type="match status" value="1"/>
</dbReference>
<dbReference type="GO" id="GO:0005737">
    <property type="term" value="C:cytoplasm"/>
    <property type="evidence" value="ECO:0007669"/>
    <property type="project" value="TreeGrafter"/>
</dbReference>
<dbReference type="InterPro" id="IPR047331">
    <property type="entry name" value="FYVE_RUFY1"/>
</dbReference>
<feature type="compositionally biased region" description="Polar residues" evidence="6">
    <location>
        <begin position="485"/>
        <end position="496"/>
    </location>
</feature>
<evidence type="ECO:0000256" key="6">
    <source>
        <dbReference type="SAM" id="MobiDB-lite"/>
    </source>
</evidence>
<dbReference type="SUPFAM" id="SSF140741">
    <property type="entry name" value="RUN domain-like"/>
    <property type="match status" value="1"/>
</dbReference>
<dbReference type="Gene3D" id="1.20.58.900">
    <property type="match status" value="1"/>
</dbReference>
<dbReference type="Pfam" id="PF02759">
    <property type="entry name" value="RUN"/>
    <property type="match status" value="1"/>
</dbReference>
<dbReference type="InterPro" id="IPR004012">
    <property type="entry name" value="Run_dom"/>
</dbReference>
<dbReference type="AlphaFoldDB" id="Q4SJN8"/>
<dbReference type="GO" id="GO:0008270">
    <property type="term" value="F:zinc ion binding"/>
    <property type="evidence" value="ECO:0007669"/>
    <property type="project" value="UniProtKB-KW"/>
</dbReference>